<feature type="transmembrane region" description="Helical" evidence="6">
    <location>
        <begin position="690"/>
        <end position="717"/>
    </location>
</feature>
<reference evidence="9 10" key="1">
    <citation type="submission" date="2024-06" db="EMBL/GenBank/DDBJ databases">
        <title>The Natural Products Discovery Center: Release of the First 8490 Sequenced Strains for Exploring Actinobacteria Biosynthetic Diversity.</title>
        <authorList>
            <person name="Kalkreuter E."/>
            <person name="Kautsar S.A."/>
            <person name="Yang D."/>
            <person name="Bader C.D."/>
            <person name="Teijaro C.N."/>
            <person name="Fluegel L."/>
            <person name="Davis C.M."/>
            <person name="Simpson J.R."/>
            <person name="Lauterbach L."/>
            <person name="Steele A.D."/>
            <person name="Gui C."/>
            <person name="Meng S."/>
            <person name="Li G."/>
            <person name="Viehrig K."/>
            <person name="Ye F."/>
            <person name="Su P."/>
            <person name="Kiefer A.F."/>
            <person name="Nichols A."/>
            <person name="Cepeda A.J."/>
            <person name="Yan W."/>
            <person name="Fan B."/>
            <person name="Jiang Y."/>
            <person name="Adhikari A."/>
            <person name="Zheng C.-J."/>
            <person name="Schuster L."/>
            <person name="Cowan T.M."/>
            <person name="Smanski M.J."/>
            <person name="Chevrette M.G."/>
            <person name="De Carvalho L.P.S."/>
            <person name="Shen B."/>
        </authorList>
    </citation>
    <scope>NUCLEOTIDE SEQUENCE [LARGE SCALE GENOMIC DNA]</scope>
    <source>
        <strain evidence="9 10">NPDC048117</strain>
    </source>
</reference>
<evidence type="ECO:0000313" key="9">
    <source>
        <dbReference type="EMBL" id="MEU9580998.1"/>
    </source>
</evidence>
<comment type="caution">
    <text evidence="9">The sequence shown here is derived from an EMBL/GenBank/DDBJ whole genome shotgun (WGS) entry which is preliminary data.</text>
</comment>
<feature type="transmembrane region" description="Helical" evidence="6">
    <location>
        <begin position="738"/>
        <end position="766"/>
    </location>
</feature>
<comment type="subcellular location">
    <subcellularLocation>
        <location evidence="1">Cell membrane</location>
        <topology evidence="1">Multi-pass membrane protein</topology>
    </subcellularLocation>
</comment>
<keyword evidence="7" id="KW-0732">Signal</keyword>
<evidence type="ECO:0000256" key="1">
    <source>
        <dbReference type="ARBA" id="ARBA00004651"/>
    </source>
</evidence>
<evidence type="ECO:0000256" key="2">
    <source>
        <dbReference type="ARBA" id="ARBA00022475"/>
    </source>
</evidence>
<feature type="transmembrane region" description="Helical" evidence="6">
    <location>
        <begin position="778"/>
        <end position="798"/>
    </location>
</feature>
<evidence type="ECO:0000313" key="10">
    <source>
        <dbReference type="Proteomes" id="UP001551584"/>
    </source>
</evidence>
<accession>A0ABV3EY83</accession>
<gene>
    <name evidence="9" type="ORF">AB0D95_27650</name>
</gene>
<evidence type="ECO:0000256" key="6">
    <source>
        <dbReference type="SAM" id="Phobius"/>
    </source>
</evidence>
<dbReference type="RefSeq" id="WP_359277202.1">
    <property type="nucleotide sequence ID" value="NZ_JBEZNA010000096.1"/>
</dbReference>
<dbReference type="PANTHER" id="PTHR30287">
    <property type="entry name" value="MEMBRANE COMPONENT OF PREDICTED ABC SUPERFAMILY METABOLITE UPTAKE TRANSPORTER"/>
    <property type="match status" value="1"/>
</dbReference>
<dbReference type="Proteomes" id="UP001551584">
    <property type="component" value="Unassembled WGS sequence"/>
</dbReference>
<name>A0ABV3EY83_9ACTN</name>
<dbReference type="Pfam" id="PF02687">
    <property type="entry name" value="FtsX"/>
    <property type="match status" value="1"/>
</dbReference>
<keyword evidence="3 6" id="KW-0812">Transmembrane</keyword>
<sequence length="811" mass="84602">MLLALPVLLATTTAGIFSSTAPSADQRATQVMGRADGYVSTSDPAATDALARDLAQKVPGLELLPVTGNPAFPVWAKDRTVDVHYQDADWSQPVVQGKYRLIRGHFPSKPGEIAIGTALAEELRLGLGDSLPYRWAKESPAKIVGLVQNPLAHQGSDYLAAAGQLRAWPKTGADTTNVMPSDYGLLLSGAPEAVGSAQALITERQLLLETRSGIANGRSMVEREPGLLLAPGVIVLGVVASGAFTLRMRRIRSEFAHLSALGFSDKALRTSAMWGALQASLVAVPLGWVLGTAISAAARPTLPELTQRDISPYDPLLSDGLVTVLLSLLVSVLTAAFATRYPTGTPARARTRVTPRETARRRPTAAPVLAGLGALLLALASAILSGDLAAWSAVAGVAVLSAAVLTQAPRVLRLLAHLGDRSFSGRIALRAFARDPRRPVSAVAVGTVSIAVAVGVLGTLSSIAAQERATYVGSRHLGQVEALLYAGTPPQDVEEALSAALPKGTSIVRGTTVTDQQALTKANTPALAEGWSVAPRPGSGSEGRLQPIQIVNDAQTFEALTGRQWTDGERAALQNGRVLALSPDYLAGDRVTLAVPVGAEKYDTSRKAAGVLVEQAVDDTTRSRAVAYVSASAVRAWGGVPVDYSVIATTGDQAPPAELDGKLAKALEPVNILMSDVRIERGPEGPTPTLWYIMLALALAALAATLGIVVASSAAELRPDLVRLHRLGIAPRVIRRVVVWQSLAIAVLAVLLGVAAGTGLVAARVWPFGAPVVLDWTAVGSLVAATLVLGCFYGAIASPRRLGNALYRAET</sequence>
<keyword evidence="2" id="KW-1003">Cell membrane</keyword>
<keyword evidence="10" id="KW-1185">Reference proteome</keyword>
<feature type="transmembrane region" description="Helical" evidence="6">
    <location>
        <begin position="364"/>
        <end position="384"/>
    </location>
</feature>
<feature type="signal peptide" evidence="7">
    <location>
        <begin position="1"/>
        <end position="23"/>
    </location>
</feature>
<feature type="chain" id="PRO_5045217687" evidence="7">
    <location>
        <begin position="24"/>
        <end position="811"/>
    </location>
</feature>
<keyword evidence="4 6" id="KW-1133">Transmembrane helix</keyword>
<feature type="transmembrane region" description="Helical" evidence="6">
    <location>
        <begin position="390"/>
        <end position="412"/>
    </location>
</feature>
<evidence type="ECO:0000256" key="3">
    <source>
        <dbReference type="ARBA" id="ARBA00022692"/>
    </source>
</evidence>
<dbReference type="EMBL" id="JBEZNA010000096">
    <property type="protein sequence ID" value="MEU9580998.1"/>
    <property type="molecule type" value="Genomic_DNA"/>
</dbReference>
<dbReference type="PANTHER" id="PTHR30287:SF1">
    <property type="entry name" value="INNER MEMBRANE PROTEIN"/>
    <property type="match status" value="1"/>
</dbReference>
<evidence type="ECO:0000256" key="5">
    <source>
        <dbReference type="ARBA" id="ARBA00023136"/>
    </source>
</evidence>
<evidence type="ECO:0000256" key="4">
    <source>
        <dbReference type="ARBA" id="ARBA00022989"/>
    </source>
</evidence>
<dbReference type="InterPro" id="IPR038766">
    <property type="entry name" value="Membrane_comp_ABC_pdt"/>
</dbReference>
<evidence type="ECO:0000259" key="8">
    <source>
        <dbReference type="Pfam" id="PF02687"/>
    </source>
</evidence>
<feature type="transmembrane region" description="Helical" evidence="6">
    <location>
        <begin position="321"/>
        <end position="343"/>
    </location>
</feature>
<proteinExistence type="predicted"/>
<evidence type="ECO:0000256" key="7">
    <source>
        <dbReference type="SAM" id="SignalP"/>
    </source>
</evidence>
<feature type="transmembrane region" description="Helical" evidence="6">
    <location>
        <begin position="440"/>
        <end position="460"/>
    </location>
</feature>
<dbReference type="InterPro" id="IPR003838">
    <property type="entry name" value="ABC3_permease_C"/>
</dbReference>
<protein>
    <submittedName>
        <fullName evidence="9">FtsX-like permease family protein</fullName>
    </submittedName>
</protein>
<feature type="transmembrane region" description="Helical" evidence="6">
    <location>
        <begin position="276"/>
        <end position="298"/>
    </location>
</feature>
<organism evidence="9 10">
    <name type="scientific">Streptomyces chilikensis</name>
    <dbReference type="NCBI Taxonomy" id="1194079"/>
    <lineage>
        <taxon>Bacteria</taxon>
        <taxon>Bacillati</taxon>
        <taxon>Actinomycetota</taxon>
        <taxon>Actinomycetes</taxon>
        <taxon>Kitasatosporales</taxon>
        <taxon>Streptomycetaceae</taxon>
        <taxon>Streptomyces</taxon>
    </lineage>
</organism>
<keyword evidence="5 6" id="KW-0472">Membrane</keyword>
<feature type="transmembrane region" description="Helical" evidence="6">
    <location>
        <begin position="226"/>
        <end position="246"/>
    </location>
</feature>
<feature type="domain" description="ABC3 transporter permease C-terminal" evidence="8">
    <location>
        <begin position="235"/>
        <end position="341"/>
    </location>
</feature>